<dbReference type="EMBL" id="JAIMBW010000001">
    <property type="protein sequence ID" value="MBY4895056.1"/>
    <property type="molecule type" value="Genomic_DNA"/>
</dbReference>
<proteinExistence type="predicted"/>
<dbReference type="RefSeq" id="WP_257894520.1">
    <property type="nucleotide sequence ID" value="NZ_JAIMBW010000001.1"/>
</dbReference>
<protein>
    <submittedName>
        <fullName evidence="1">DUF393 domain-containing protein</fullName>
    </submittedName>
</protein>
<dbReference type="EMBL" id="CP078073">
    <property type="protein sequence ID" value="QXL87665.1"/>
    <property type="molecule type" value="Genomic_DNA"/>
</dbReference>
<evidence type="ECO:0000313" key="1">
    <source>
        <dbReference type="EMBL" id="QXL87665.1"/>
    </source>
</evidence>
<dbReference type="InterPro" id="IPR007263">
    <property type="entry name" value="DCC1-like"/>
</dbReference>
<evidence type="ECO:0000313" key="2">
    <source>
        <dbReference type="Proteomes" id="UP000693972"/>
    </source>
</evidence>
<dbReference type="PANTHER" id="PTHR34290:SF2">
    <property type="entry name" value="OS04G0668800 PROTEIN"/>
    <property type="match status" value="1"/>
</dbReference>
<accession>A0A975YFS9</accession>
<reference evidence="1 2" key="1">
    <citation type="submission" date="2021-07" db="EMBL/GenBank/DDBJ databases">
        <title>Karlodiniumbacter phycospheric gen. nov., sp. nov., a phycosphere bacterium isolated from karlodinium veneficum.</title>
        <authorList>
            <person name="Peng Y."/>
            <person name="Jiang L."/>
            <person name="Lee J."/>
        </authorList>
    </citation>
    <scope>NUCLEOTIDE SEQUENCE</scope>
    <source>
        <strain evidence="1 2">N5</strain>
    </source>
</reference>
<dbReference type="AlphaFoldDB" id="A0A975YFS9"/>
<dbReference type="GO" id="GO:0015035">
    <property type="term" value="F:protein-disulfide reductase activity"/>
    <property type="evidence" value="ECO:0007669"/>
    <property type="project" value="InterPro"/>
</dbReference>
<dbReference type="Proteomes" id="UP000693972">
    <property type="component" value="Unassembled WGS sequence"/>
</dbReference>
<organism evidence="1">
    <name type="scientific">Gymnodinialimonas phycosphaerae</name>
    <dbReference type="NCBI Taxonomy" id="2841589"/>
    <lineage>
        <taxon>Bacteria</taxon>
        <taxon>Pseudomonadati</taxon>
        <taxon>Pseudomonadota</taxon>
        <taxon>Alphaproteobacteria</taxon>
        <taxon>Rhodobacterales</taxon>
        <taxon>Paracoccaceae</taxon>
        <taxon>Gymnodinialimonas</taxon>
    </lineage>
</organism>
<dbReference type="InterPro" id="IPR044691">
    <property type="entry name" value="DCC1_Trx"/>
</dbReference>
<name>A0A975YFS9_9RHOB</name>
<gene>
    <name evidence="1" type="ORF">KUL25_20035</name>
</gene>
<keyword evidence="2" id="KW-1185">Reference proteome</keyword>
<dbReference type="Pfam" id="PF04134">
    <property type="entry name" value="DCC1-like"/>
    <property type="match status" value="1"/>
</dbReference>
<dbReference type="PANTHER" id="PTHR34290">
    <property type="entry name" value="SI:CH73-390P7.2"/>
    <property type="match status" value="1"/>
</dbReference>
<sequence length="128" mass="14727">MDMTRILYNGRCPICRAEITQYARRAEALGAPLVFEDLHETSLDRWHLTPDAAMRRLHAQLPDGRFVSGIAAFAAIWDHLPRLRWMARAVRLPGVRTVVRLAYDHIAAPVLYKMHLRRERLGSSTTRP</sequence>